<comment type="caution">
    <text evidence="1">The sequence shown here is derived from an EMBL/GenBank/DDBJ whole genome shotgun (WGS) entry which is preliminary data.</text>
</comment>
<accession>A0ABQ0J6X6</accession>
<name>A0ABQ0J6X6_9VIBR</name>
<protein>
    <submittedName>
        <fullName evidence="1">Uncharacterized protein</fullName>
    </submittedName>
</protein>
<dbReference type="Proteomes" id="UP000029223">
    <property type="component" value="Unassembled WGS sequence"/>
</dbReference>
<evidence type="ECO:0000313" key="2">
    <source>
        <dbReference type="Proteomes" id="UP000029223"/>
    </source>
</evidence>
<keyword evidence="2" id="KW-1185">Reference proteome</keyword>
<reference evidence="2" key="2">
    <citation type="submission" date="2014-09" db="EMBL/GenBank/DDBJ databases">
        <authorList>
            <consortium name="NBRP consortium"/>
            <person name="Sawabe T."/>
            <person name="Meirelles P."/>
            <person name="Nakanishi M."/>
            <person name="Sayaka M."/>
            <person name="Hattori M."/>
            <person name="Ohkuma M."/>
        </authorList>
    </citation>
    <scope>NUCLEOTIDE SEQUENCE [LARGE SCALE GENOMIC DNA]</scope>
    <source>
        <strain evidence="2">JCM 19239</strain>
    </source>
</reference>
<dbReference type="EMBL" id="BBMS01000004">
    <property type="protein sequence ID" value="GAL24526.1"/>
    <property type="molecule type" value="Genomic_DNA"/>
</dbReference>
<organism evidence="1 2">
    <name type="scientific">Vibrio variabilis</name>
    <dbReference type="NCBI Taxonomy" id="990271"/>
    <lineage>
        <taxon>Bacteria</taxon>
        <taxon>Pseudomonadati</taxon>
        <taxon>Pseudomonadota</taxon>
        <taxon>Gammaproteobacteria</taxon>
        <taxon>Vibrionales</taxon>
        <taxon>Vibrionaceae</taxon>
        <taxon>Vibrio</taxon>
    </lineage>
</organism>
<reference evidence="2" key="1">
    <citation type="submission" date="2014-09" db="EMBL/GenBank/DDBJ databases">
        <title>Vibrio variabilis JCM 19239. (C206) whole genome shotgun sequence.</title>
        <authorList>
            <person name="Sawabe T."/>
            <person name="Meirelles P."/>
            <person name="Nakanishi M."/>
            <person name="Sayaka M."/>
            <person name="Hattori M."/>
            <person name="Ohkuma M."/>
        </authorList>
    </citation>
    <scope>NUCLEOTIDE SEQUENCE [LARGE SCALE GENOMIC DNA]</scope>
    <source>
        <strain evidence="2">JCM 19239</strain>
    </source>
</reference>
<evidence type="ECO:0000313" key="1">
    <source>
        <dbReference type="EMBL" id="GAL24526.1"/>
    </source>
</evidence>
<proteinExistence type="predicted"/>
<gene>
    <name evidence="1" type="ORF">JCM19239_1980</name>
</gene>
<sequence length="37" mass="4014">MSSSEPYQMCTLNGKVIMVQANMCYAMGGRLGGQVEK</sequence>